<evidence type="ECO:0000313" key="15">
    <source>
        <dbReference type="EMBL" id="PHN00886.1"/>
    </source>
</evidence>
<accession>A0A2D0MXN2</accession>
<dbReference type="Pfam" id="PF00266">
    <property type="entry name" value="Aminotran_5"/>
    <property type="match status" value="1"/>
</dbReference>
<dbReference type="EMBL" id="PDUD01000071">
    <property type="protein sequence ID" value="PHN00886.1"/>
    <property type="molecule type" value="Genomic_DNA"/>
</dbReference>
<dbReference type="FunFam" id="3.40.640.10:FF:000010">
    <property type="entry name" value="Phosphoserine aminotransferase"/>
    <property type="match status" value="1"/>
</dbReference>
<evidence type="ECO:0000256" key="8">
    <source>
        <dbReference type="ARBA" id="ARBA00023096"/>
    </source>
</evidence>
<comment type="subunit">
    <text evidence="12">Homodimer.</text>
</comment>
<comment type="cofactor">
    <cofactor evidence="12">
        <name>pyridoxal 5'-phosphate</name>
        <dbReference type="ChEBI" id="CHEBI:597326"/>
    </cofactor>
    <text evidence="12">Binds 1 pyridoxal phosphate per subunit.</text>
</comment>
<comment type="pathway">
    <text evidence="2 12 13">Amino-acid biosynthesis; L-serine biosynthesis; L-serine from 3-phospho-D-glycerate: step 2/3.</text>
</comment>
<dbReference type="InterPro" id="IPR000192">
    <property type="entry name" value="Aminotrans_V_dom"/>
</dbReference>
<dbReference type="OrthoDB" id="9809412at2"/>
<dbReference type="EC" id="2.6.1.52" evidence="12"/>
<dbReference type="GO" id="GO:0005737">
    <property type="term" value="C:cytoplasm"/>
    <property type="evidence" value="ECO:0007669"/>
    <property type="project" value="UniProtKB-SubCell"/>
</dbReference>
<dbReference type="RefSeq" id="WP_099155736.1">
    <property type="nucleotide sequence ID" value="NZ_PDUD01000071.1"/>
</dbReference>
<dbReference type="AlphaFoldDB" id="A0A2D0MXN2"/>
<dbReference type="InterPro" id="IPR020578">
    <property type="entry name" value="Aminotrans_V_PyrdxlP_BS"/>
</dbReference>
<dbReference type="SUPFAM" id="SSF53383">
    <property type="entry name" value="PLP-dependent transferases"/>
    <property type="match status" value="1"/>
</dbReference>
<evidence type="ECO:0000256" key="9">
    <source>
        <dbReference type="ARBA" id="ARBA00023299"/>
    </source>
</evidence>
<evidence type="ECO:0000256" key="6">
    <source>
        <dbReference type="ARBA" id="ARBA00022679"/>
    </source>
</evidence>
<feature type="binding site" evidence="12">
    <location>
        <position position="101"/>
    </location>
    <ligand>
        <name>pyridoxal 5'-phosphate</name>
        <dbReference type="ChEBI" id="CHEBI:597326"/>
    </ligand>
</feature>
<evidence type="ECO:0000256" key="11">
    <source>
        <dbReference type="ARBA" id="ARBA00049007"/>
    </source>
</evidence>
<dbReference type="Gene3D" id="3.40.640.10">
    <property type="entry name" value="Type I PLP-dependent aspartate aminotransferase-like (Major domain)"/>
    <property type="match status" value="1"/>
</dbReference>
<comment type="caution">
    <text evidence="12">Lacks conserved residue(s) required for the propagation of feature annotation.</text>
</comment>
<evidence type="ECO:0000256" key="1">
    <source>
        <dbReference type="ARBA" id="ARBA00004915"/>
    </source>
</evidence>
<dbReference type="InterPro" id="IPR015421">
    <property type="entry name" value="PyrdxlP-dep_Trfase_major"/>
</dbReference>
<dbReference type="InterPro" id="IPR022278">
    <property type="entry name" value="Pser_aminoTfrase"/>
</dbReference>
<dbReference type="FunFam" id="3.90.1150.10:FF:000006">
    <property type="entry name" value="Phosphoserine aminotransferase"/>
    <property type="match status" value="1"/>
</dbReference>
<comment type="function">
    <text evidence="12">Catalyzes the reversible conversion of 3-phosphohydroxypyruvate to phosphoserine and of 3-hydroxy-2-oxo-4-phosphonooxybutanoate to phosphohydroxythreonine.</text>
</comment>
<comment type="catalytic activity">
    <reaction evidence="10 12">
        <text>4-(phosphooxy)-L-threonine + 2-oxoglutarate = (R)-3-hydroxy-2-oxo-4-phosphooxybutanoate + L-glutamate</text>
        <dbReference type="Rhea" id="RHEA:16573"/>
        <dbReference type="ChEBI" id="CHEBI:16810"/>
        <dbReference type="ChEBI" id="CHEBI:29985"/>
        <dbReference type="ChEBI" id="CHEBI:58452"/>
        <dbReference type="ChEBI" id="CHEBI:58538"/>
        <dbReference type="EC" id="2.6.1.52"/>
    </reaction>
</comment>
<name>A0A2D0MXN2_FLAN2</name>
<comment type="similarity">
    <text evidence="3 12">Belongs to the class-V pyridoxal-phosphate-dependent aminotransferase family. SerC subfamily.</text>
</comment>
<keyword evidence="4 12" id="KW-0032">Aminotransferase</keyword>
<comment type="catalytic activity">
    <reaction evidence="11 12 13">
        <text>O-phospho-L-serine + 2-oxoglutarate = 3-phosphooxypyruvate + L-glutamate</text>
        <dbReference type="Rhea" id="RHEA:14329"/>
        <dbReference type="ChEBI" id="CHEBI:16810"/>
        <dbReference type="ChEBI" id="CHEBI:18110"/>
        <dbReference type="ChEBI" id="CHEBI:29985"/>
        <dbReference type="ChEBI" id="CHEBI:57524"/>
        <dbReference type="EC" id="2.6.1.52"/>
    </reaction>
</comment>
<keyword evidence="9 12" id="KW-0718">Serine biosynthesis</keyword>
<dbReference type="Gene3D" id="3.90.1150.10">
    <property type="entry name" value="Aspartate Aminotransferase, domain 1"/>
    <property type="match status" value="1"/>
</dbReference>
<evidence type="ECO:0000256" key="3">
    <source>
        <dbReference type="ARBA" id="ARBA00006904"/>
    </source>
</evidence>
<evidence type="ECO:0000256" key="10">
    <source>
        <dbReference type="ARBA" id="ARBA00047630"/>
    </source>
</evidence>
<protein>
    <recommendedName>
        <fullName evidence="12">Phosphoserine aminotransferase</fullName>
        <ecNumber evidence="12">2.6.1.52</ecNumber>
    </recommendedName>
    <alternativeName>
        <fullName evidence="12">Phosphohydroxythreonine aminotransferase</fullName>
        <shortName evidence="12">PSAT</shortName>
    </alternativeName>
</protein>
<dbReference type="InterPro" id="IPR015424">
    <property type="entry name" value="PyrdxlP-dep_Trfase"/>
</dbReference>
<feature type="binding site" evidence="12">
    <location>
        <begin position="75"/>
        <end position="76"/>
    </location>
    <ligand>
        <name>pyridoxal 5'-phosphate</name>
        <dbReference type="ChEBI" id="CHEBI:597326"/>
    </ligand>
</feature>
<dbReference type="GO" id="GO:0004648">
    <property type="term" value="F:O-phospho-L-serine:2-oxoglutarate aminotransferase activity"/>
    <property type="evidence" value="ECO:0007669"/>
    <property type="project" value="UniProtKB-UniRule"/>
</dbReference>
<keyword evidence="5 12" id="KW-0028">Amino-acid biosynthesis</keyword>
<sequence>MKKYNFSAGPAILPAEVMKEAGAACVNFNNSGFSILEISHRSADFSAVLAEAEALVREIGGIGEEFAVLFLSGGASSQFFMAPMNLLDDSGKAVYVDTGSWAAKAVKESKAFGPTEVLASSKADNYTHIPKGYTIPADATYLHLTSNNTIFGTQLAEYPETDVPLVVDMSSDMFSRPFPVDRFGIIYAGAQKNLGPAGVTLVIVRKDLLGKVDRHIPTMLNYNTHIEKGSTFNTPPVFPIYVMMLTLRWVKAQGGLEAVAKNNEEKAAVLYKEIDENPMFAGTVTQKEDRSLMNVTFVMADEYKELEGQFLEACKAAGCMSVKGHRSVGGFRASIYNAMPKEGIETLVKVMQDFRAAHA</sequence>
<feature type="binding site" evidence="12">
    <location>
        <begin position="233"/>
        <end position="234"/>
    </location>
    <ligand>
        <name>pyridoxal 5'-phosphate</name>
        <dbReference type="ChEBI" id="CHEBI:597326"/>
    </ligand>
</feature>
<keyword evidence="16" id="KW-1185">Reference proteome</keyword>
<comment type="pathway">
    <text evidence="1 12">Cofactor biosynthesis; pyridoxine 5'-phosphate biosynthesis; pyridoxine 5'-phosphate from D-erythrose 4-phosphate: step 3/5.</text>
</comment>
<dbReference type="HAMAP" id="MF_00160">
    <property type="entry name" value="SerC_aminotrans_5"/>
    <property type="match status" value="1"/>
</dbReference>
<feature type="binding site" evidence="12">
    <location>
        <position position="168"/>
    </location>
    <ligand>
        <name>pyridoxal 5'-phosphate</name>
        <dbReference type="ChEBI" id="CHEBI:597326"/>
    </ligand>
</feature>
<proteinExistence type="inferred from homology"/>
<dbReference type="GO" id="GO:0030170">
    <property type="term" value="F:pyridoxal phosphate binding"/>
    <property type="evidence" value="ECO:0007669"/>
    <property type="project" value="UniProtKB-UniRule"/>
</dbReference>
<evidence type="ECO:0000313" key="16">
    <source>
        <dbReference type="Proteomes" id="UP000223913"/>
    </source>
</evidence>
<keyword evidence="12" id="KW-0963">Cytoplasm</keyword>
<dbReference type="GO" id="GO:0008615">
    <property type="term" value="P:pyridoxine biosynthetic process"/>
    <property type="evidence" value="ECO:0007669"/>
    <property type="project" value="UniProtKB-UniRule"/>
</dbReference>
<keyword evidence="7 12" id="KW-0663">Pyridoxal phosphate</keyword>
<feature type="binding site" evidence="12">
    <location>
        <position position="191"/>
    </location>
    <ligand>
        <name>pyridoxal 5'-phosphate</name>
        <dbReference type="ChEBI" id="CHEBI:597326"/>
    </ligand>
</feature>
<gene>
    <name evidence="12" type="primary">serC</name>
    <name evidence="15" type="ORF">CRP01_40060</name>
</gene>
<keyword evidence="6 12" id="KW-0808">Transferase</keyword>
<dbReference type="NCBIfam" id="TIGR01364">
    <property type="entry name" value="serC_1"/>
    <property type="match status" value="1"/>
</dbReference>
<dbReference type="UniPathway" id="UPA00135">
    <property type="reaction ID" value="UER00197"/>
</dbReference>
<dbReference type="NCBIfam" id="NF003764">
    <property type="entry name" value="PRK05355.1"/>
    <property type="match status" value="1"/>
</dbReference>
<feature type="domain" description="Aminotransferase class V" evidence="14">
    <location>
        <begin position="4"/>
        <end position="347"/>
    </location>
</feature>
<evidence type="ECO:0000256" key="2">
    <source>
        <dbReference type="ARBA" id="ARBA00005099"/>
    </source>
</evidence>
<feature type="binding site" evidence="12">
    <location>
        <position position="41"/>
    </location>
    <ligand>
        <name>L-glutamate</name>
        <dbReference type="ChEBI" id="CHEBI:29985"/>
    </ligand>
</feature>
<dbReference type="UniPathway" id="UPA00244">
    <property type="reaction ID" value="UER00311"/>
</dbReference>
<evidence type="ECO:0000256" key="5">
    <source>
        <dbReference type="ARBA" id="ARBA00022605"/>
    </source>
</evidence>
<comment type="subcellular location">
    <subcellularLocation>
        <location evidence="12">Cytoplasm</location>
    </subcellularLocation>
</comment>
<dbReference type="InterPro" id="IPR015422">
    <property type="entry name" value="PyrdxlP-dep_Trfase_small"/>
</dbReference>
<evidence type="ECO:0000256" key="12">
    <source>
        <dbReference type="HAMAP-Rule" id="MF_00160"/>
    </source>
</evidence>
<dbReference type="PANTHER" id="PTHR43247">
    <property type="entry name" value="PHOSPHOSERINE AMINOTRANSFERASE"/>
    <property type="match status" value="1"/>
</dbReference>
<comment type="caution">
    <text evidence="15">The sequence shown here is derived from an EMBL/GenBank/DDBJ whole genome shotgun (WGS) entry which is preliminary data.</text>
</comment>
<feature type="modified residue" description="N6-(pyridoxal phosphate)lysine" evidence="12">
    <location>
        <position position="192"/>
    </location>
</feature>
<dbReference type="PIRSF" id="PIRSF000525">
    <property type="entry name" value="SerC"/>
    <property type="match status" value="1"/>
</dbReference>
<dbReference type="PROSITE" id="PS00595">
    <property type="entry name" value="AA_TRANSFER_CLASS_5"/>
    <property type="match status" value="1"/>
</dbReference>
<dbReference type="GO" id="GO:0006564">
    <property type="term" value="P:L-serine biosynthetic process"/>
    <property type="evidence" value="ECO:0007669"/>
    <property type="project" value="UniProtKB-UniRule"/>
</dbReference>
<keyword evidence="8 12" id="KW-0664">Pyridoxine biosynthesis</keyword>
<evidence type="ECO:0000256" key="4">
    <source>
        <dbReference type="ARBA" id="ARBA00022576"/>
    </source>
</evidence>
<dbReference type="PANTHER" id="PTHR43247:SF1">
    <property type="entry name" value="PHOSPHOSERINE AMINOTRANSFERASE"/>
    <property type="match status" value="1"/>
</dbReference>
<feature type="binding site" evidence="12">
    <location>
        <position position="149"/>
    </location>
    <ligand>
        <name>pyridoxal 5'-phosphate</name>
        <dbReference type="ChEBI" id="CHEBI:597326"/>
    </ligand>
</feature>
<evidence type="ECO:0000259" key="14">
    <source>
        <dbReference type="Pfam" id="PF00266"/>
    </source>
</evidence>
<evidence type="ECO:0000256" key="7">
    <source>
        <dbReference type="ARBA" id="ARBA00022898"/>
    </source>
</evidence>
<reference evidence="15 16" key="1">
    <citation type="submission" date="2017-10" db="EMBL/GenBank/DDBJ databases">
        <title>The draft genome sequence of Lewinella nigricans NBRC 102662.</title>
        <authorList>
            <person name="Wang K."/>
        </authorList>
    </citation>
    <scope>NUCLEOTIDE SEQUENCE [LARGE SCALE GENOMIC DNA]</scope>
    <source>
        <strain evidence="15 16">NBRC 102662</strain>
    </source>
</reference>
<organism evidence="15 16">
    <name type="scientific">Flavilitoribacter nigricans (strain ATCC 23147 / DSM 23189 / NBRC 102662 / NCIMB 1420 / SS-2)</name>
    <name type="common">Lewinella nigricans</name>
    <dbReference type="NCBI Taxonomy" id="1122177"/>
    <lineage>
        <taxon>Bacteria</taxon>
        <taxon>Pseudomonadati</taxon>
        <taxon>Bacteroidota</taxon>
        <taxon>Saprospiria</taxon>
        <taxon>Saprospirales</taxon>
        <taxon>Lewinellaceae</taxon>
        <taxon>Flavilitoribacter</taxon>
    </lineage>
</organism>
<evidence type="ECO:0000256" key="13">
    <source>
        <dbReference type="RuleBase" id="RU004505"/>
    </source>
</evidence>
<dbReference type="Proteomes" id="UP000223913">
    <property type="component" value="Unassembled WGS sequence"/>
</dbReference>